<feature type="compositionally biased region" description="Basic and acidic residues" evidence="1">
    <location>
        <begin position="371"/>
        <end position="380"/>
    </location>
</feature>
<keyword evidence="2" id="KW-0812">Transmembrane</keyword>
<keyword evidence="2" id="KW-1133">Transmembrane helix</keyword>
<reference evidence="3" key="1">
    <citation type="journal article" date="2020" name="bioRxiv">
        <title>Comparative genomics of Chlamydomonas.</title>
        <authorList>
            <person name="Craig R.J."/>
            <person name="Hasan A.R."/>
            <person name="Ness R.W."/>
            <person name="Keightley P.D."/>
        </authorList>
    </citation>
    <scope>NUCLEOTIDE SEQUENCE</scope>
    <source>
        <strain evidence="3">CCAP 11/70</strain>
    </source>
</reference>
<evidence type="ECO:0000313" key="3">
    <source>
        <dbReference type="EMBL" id="KAG2492844.1"/>
    </source>
</evidence>
<gene>
    <name evidence="3" type="ORF">HYH03_008998</name>
</gene>
<comment type="caution">
    <text evidence="3">The sequence shown here is derived from an EMBL/GenBank/DDBJ whole genome shotgun (WGS) entry which is preliminary data.</text>
</comment>
<protein>
    <submittedName>
        <fullName evidence="3">Uncharacterized protein</fullName>
    </submittedName>
</protein>
<evidence type="ECO:0000256" key="2">
    <source>
        <dbReference type="SAM" id="Phobius"/>
    </source>
</evidence>
<accession>A0A835Y8A4</accession>
<feature type="transmembrane region" description="Helical" evidence="2">
    <location>
        <begin position="151"/>
        <end position="174"/>
    </location>
</feature>
<name>A0A835Y8A4_9CHLO</name>
<dbReference type="AlphaFoldDB" id="A0A835Y8A4"/>
<organism evidence="3 4">
    <name type="scientific">Edaphochlamys debaryana</name>
    <dbReference type="NCBI Taxonomy" id="47281"/>
    <lineage>
        <taxon>Eukaryota</taxon>
        <taxon>Viridiplantae</taxon>
        <taxon>Chlorophyta</taxon>
        <taxon>core chlorophytes</taxon>
        <taxon>Chlorophyceae</taxon>
        <taxon>CS clade</taxon>
        <taxon>Chlamydomonadales</taxon>
        <taxon>Chlamydomonadales incertae sedis</taxon>
        <taxon>Edaphochlamys</taxon>
    </lineage>
</organism>
<feature type="compositionally biased region" description="Pro residues" evidence="1">
    <location>
        <begin position="383"/>
        <end position="394"/>
    </location>
</feature>
<feature type="transmembrane region" description="Helical" evidence="2">
    <location>
        <begin position="266"/>
        <end position="291"/>
    </location>
</feature>
<evidence type="ECO:0000256" key="1">
    <source>
        <dbReference type="SAM" id="MobiDB-lite"/>
    </source>
</evidence>
<dbReference type="EMBL" id="JAEHOE010000042">
    <property type="protein sequence ID" value="KAG2492844.1"/>
    <property type="molecule type" value="Genomic_DNA"/>
</dbReference>
<proteinExistence type="predicted"/>
<feature type="region of interest" description="Disordered" evidence="1">
    <location>
        <begin position="311"/>
        <end position="400"/>
    </location>
</feature>
<feature type="transmembrane region" description="Helical" evidence="2">
    <location>
        <begin position="233"/>
        <end position="254"/>
    </location>
</feature>
<feature type="transmembrane region" description="Helical" evidence="2">
    <location>
        <begin position="195"/>
        <end position="213"/>
    </location>
</feature>
<feature type="transmembrane region" description="Helical" evidence="2">
    <location>
        <begin position="24"/>
        <end position="49"/>
    </location>
</feature>
<sequence length="400" mass="43038">MDAAVNSTVEVATELGLYGHEDPLVLNASLAGLAGVWVLALVVGIVLGYKTYLKDEEKKKETWNQKFPRRGYDYEFLDKVTFLGSIFSMLTLQALILKDVAMSALDIPDIPSSSPPPPPDYYATLPSPSAAPAQPPSPEAPPRDDVMLKSIIMIALIYNFVSTACATVLILQYYAPLLLKTITAVRYSLGYTKSWEYLLNVCVTGTMIALYFFGQGKYIGRDELDVEGPQRHVMVAIMITVTCGLFSILIVAVSPNAFSSSELSSYTAAFVLAGYLLSFILVPLVSPAFLYCCREKFCCPDHYNELENKVESKASGKGTDEEDGTGGGCCGDKGSTAGSQKVRLSQVAPIPPGSSSSSNGDGAHYMADADSAERGGEPHRPVPHQPPGTAPPPQQHMAPY</sequence>
<keyword evidence="2" id="KW-0472">Membrane</keyword>
<keyword evidence="4" id="KW-1185">Reference proteome</keyword>
<evidence type="ECO:0000313" key="4">
    <source>
        <dbReference type="Proteomes" id="UP000612055"/>
    </source>
</evidence>
<dbReference type="Proteomes" id="UP000612055">
    <property type="component" value="Unassembled WGS sequence"/>
</dbReference>